<gene>
    <name evidence="1" type="ORF">R50_2171</name>
</gene>
<sequence length="203" mass="22455">MKAVARYWDGLLWLAAAAGVIWAHGNLRWGCAGVGLWVTGWILGRRVWPPSVEVARQLRHRQANDLQALAGWLELGRPERALALLEGRMGETRCQAEWWRRVSPFLLPAWVDLERAYAARGVRLVYDAAPPARLGWGASLGLLLALRAALGTGPGTVRLAWAQGPRLEVEGAGRLPPRWCGMPGGRWQRRGTDAIWQGRDFAG</sequence>
<evidence type="ECO:0000313" key="2">
    <source>
        <dbReference type="Proteomes" id="UP000503399"/>
    </source>
</evidence>
<accession>A0A6F8ZIP6</accession>
<organism evidence="1 2">
    <name type="scientific">Candidatus Hydrogenisulfobacillus filiaventi</name>
    <dbReference type="NCBI Taxonomy" id="2707344"/>
    <lineage>
        <taxon>Bacteria</taxon>
        <taxon>Bacillati</taxon>
        <taxon>Bacillota</taxon>
        <taxon>Clostridia</taxon>
        <taxon>Eubacteriales</taxon>
        <taxon>Clostridiales Family XVII. Incertae Sedis</taxon>
        <taxon>Candidatus Hydrogenisulfobacillus</taxon>
    </lineage>
</organism>
<dbReference type="AlphaFoldDB" id="A0A6F8ZIP6"/>
<dbReference type="EMBL" id="LR778114">
    <property type="protein sequence ID" value="CAB1129668.1"/>
    <property type="molecule type" value="Genomic_DNA"/>
</dbReference>
<evidence type="ECO:0008006" key="3">
    <source>
        <dbReference type="Google" id="ProtNLM"/>
    </source>
</evidence>
<dbReference type="KEGG" id="hfv:R50_2171"/>
<keyword evidence="2" id="KW-1185">Reference proteome</keyword>
<reference evidence="1 2" key="1">
    <citation type="submission" date="2020-02" db="EMBL/GenBank/DDBJ databases">
        <authorList>
            <person name="Hogendoorn C."/>
        </authorList>
    </citation>
    <scope>NUCLEOTIDE SEQUENCE [LARGE SCALE GENOMIC DNA]</scope>
    <source>
        <strain evidence="1">R501</strain>
    </source>
</reference>
<proteinExistence type="predicted"/>
<evidence type="ECO:0000313" key="1">
    <source>
        <dbReference type="EMBL" id="CAB1129668.1"/>
    </source>
</evidence>
<name>A0A6F8ZIP6_9FIRM</name>
<dbReference type="Proteomes" id="UP000503399">
    <property type="component" value="Chromosome"/>
</dbReference>
<protein>
    <recommendedName>
        <fullName evidence="3">SpoOB alpha-helical domain-containing protein</fullName>
    </recommendedName>
</protein>